<accession>A0A0B0MEV0</accession>
<gene>
    <name evidence="1" type="ORF">F383_36593</name>
</gene>
<comment type="caution">
    <text evidence="1">The sequence shown here is derived from an EMBL/GenBank/DDBJ whole genome shotgun (WGS) entry which is preliminary data.</text>
</comment>
<protein>
    <submittedName>
        <fullName evidence="1">Uncharacterized protein</fullName>
    </submittedName>
</protein>
<sequence>MDQLVSLE</sequence>
<reference evidence="2" key="1">
    <citation type="submission" date="2014-09" db="EMBL/GenBank/DDBJ databases">
        <authorList>
            <person name="Mudge J."/>
            <person name="Ramaraj T."/>
            <person name="Lindquist I.E."/>
            <person name="Bharti A.K."/>
            <person name="Sundararajan A."/>
            <person name="Cameron C.T."/>
            <person name="Woodward J.E."/>
            <person name="May G.D."/>
            <person name="Brubaker C."/>
            <person name="Broadhvest J."/>
            <person name="Wilkins T.A."/>
        </authorList>
    </citation>
    <scope>NUCLEOTIDE SEQUENCE</scope>
    <source>
        <strain evidence="2">cv. AKA8401</strain>
    </source>
</reference>
<proteinExistence type="predicted"/>
<name>A0A0B0MEV0_GOSAR</name>
<organism evidence="1 2">
    <name type="scientific">Gossypium arboreum</name>
    <name type="common">Tree cotton</name>
    <name type="synonym">Gossypium nanking</name>
    <dbReference type="NCBI Taxonomy" id="29729"/>
    <lineage>
        <taxon>Eukaryota</taxon>
        <taxon>Viridiplantae</taxon>
        <taxon>Streptophyta</taxon>
        <taxon>Embryophyta</taxon>
        <taxon>Tracheophyta</taxon>
        <taxon>Spermatophyta</taxon>
        <taxon>Magnoliopsida</taxon>
        <taxon>eudicotyledons</taxon>
        <taxon>Gunneridae</taxon>
        <taxon>Pentapetalae</taxon>
        <taxon>rosids</taxon>
        <taxon>malvids</taxon>
        <taxon>Malvales</taxon>
        <taxon>Malvaceae</taxon>
        <taxon>Malvoideae</taxon>
        <taxon>Gossypium</taxon>
    </lineage>
</organism>
<keyword evidence="2" id="KW-1185">Reference proteome</keyword>
<dbReference type="Proteomes" id="UP000032142">
    <property type="component" value="Unassembled WGS sequence"/>
</dbReference>
<evidence type="ECO:0000313" key="2">
    <source>
        <dbReference type="Proteomes" id="UP000032142"/>
    </source>
</evidence>
<dbReference type="EMBL" id="JRRC01007169">
    <property type="protein sequence ID" value="KHF97450.1"/>
    <property type="molecule type" value="Genomic_DNA"/>
</dbReference>
<evidence type="ECO:0000313" key="1">
    <source>
        <dbReference type="EMBL" id="KHF97450.1"/>
    </source>
</evidence>